<comment type="caution">
    <text evidence="1">The sequence shown here is derived from an EMBL/GenBank/DDBJ whole genome shotgun (WGS) entry which is preliminary data.</text>
</comment>
<dbReference type="Proteomes" id="UP001056120">
    <property type="component" value="Linkage Group LG25"/>
</dbReference>
<dbReference type="EMBL" id="CM042042">
    <property type="protein sequence ID" value="KAI3704693.1"/>
    <property type="molecule type" value="Genomic_DNA"/>
</dbReference>
<sequence length="377" mass="43204">MRWRGGGGFESTRSPVDQNRDKRQHKQHPVVCRLSSMAIKQTLIHRMFNICNNKLSKQTLRNCRISAAAPQVLIPPPNPNRVAPDPGDDTVFRRFLHRSPMHTSSSGMTEILRPRGESMLEKLKEIDITRGRIRLDVLSPPVERSSEAEFTVADAKKILRVSQIEKLKAKLSKSNKNHVSYDEFIEICVEGCSDRDLGLDLAKALDDSGSVIVIGNVVFLKPQQVVKAIYGLLPTNLHSTHHPCMKELEEMERWKSTIDTKAEKMVKRELWGGLAYLMVQTAGFMRLTFWELSWDVMEPICFYVTSIYFMGGYAFFLRTAKEPSFEGFFQSRFSSKQKKLMKREGFDVEKYNKLREACYPGQEAWPSETKGLKSQFT</sequence>
<gene>
    <name evidence="1" type="ORF">L1987_74920</name>
</gene>
<accession>A0ACB9A4F8</accession>
<proteinExistence type="predicted"/>
<reference evidence="2" key="1">
    <citation type="journal article" date="2022" name="Mol. Ecol. Resour.">
        <title>The genomes of chicory, endive, great burdock and yacon provide insights into Asteraceae palaeo-polyploidization history and plant inulin production.</title>
        <authorList>
            <person name="Fan W."/>
            <person name="Wang S."/>
            <person name="Wang H."/>
            <person name="Wang A."/>
            <person name="Jiang F."/>
            <person name="Liu H."/>
            <person name="Zhao H."/>
            <person name="Xu D."/>
            <person name="Zhang Y."/>
        </authorList>
    </citation>
    <scope>NUCLEOTIDE SEQUENCE [LARGE SCALE GENOMIC DNA]</scope>
    <source>
        <strain evidence="2">cv. Yunnan</strain>
    </source>
</reference>
<name>A0ACB9A4F8_9ASTR</name>
<organism evidence="1 2">
    <name type="scientific">Smallanthus sonchifolius</name>
    <dbReference type="NCBI Taxonomy" id="185202"/>
    <lineage>
        <taxon>Eukaryota</taxon>
        <taxon>Viridiplantae</taxon>
        <taxon>Streptophyta</taxon>
        <taxon>Embryophyta</taxon>
        <taxon>Tracheophyta</taxon>
        <taxon>Spermatophyta</taxon>
        <taxon>Magnoliopsida</taxon>
        <taxon>eudicotyledons</taxon>
        <taxon>Gunneridae</taxon>
        <taxon>Pentapetalae</taxon>
        <taxon>asterids</taxon>
        <taxon>campanulids</taxon>
        <taxon>Asterales</taxon>
        <taxon>Asteraceae</taxon>
        <taxon>Asteroideae</taxon>
        <taxon>Heliantheae alliance</taxon>
        <taxon>Millerieae</taxon>
        <taxon>Smallanthus</taxon>
    </lineage>
</organism>
<evidence type="ECO:0000313" key="1">
    <source>
        <dbReference type="EMBL" id="KAI3704693.1"/>
    </source>
</evidence>
<keyword evidence="2" id="KW-1185">Reference proteome</keyword>
<protein>
    <submittedName>
        <fullName evidence="1">Uncharacterized protein</fullName>
    </submittedName>
</protein>
<evidence type="ECO:0000313" key="2">
    <source>
        <dbReference type="Proteomes" id="UP001056120"/>
    </source>
</evidence>
<reference evidence="1 2" key="2">
    <citation type="journal article" date="2022" name="Mol. Ecol. Resour.">
        <title>The genomes of chicory, endive, great burdock and yacon provide insights into Asteraceae paleo-polyploidization history and plant inulin production.</title>
        <authorList>
            <person name="Fan W."/>
            <person name="Wang S."/>
            <person name="Wang H."/>
            <person name="Wang A."/>
            <person name="Jiang F."/>
            <person name="Liu H."/>
            <person name="Zhao H."/>
            <person name="Xu D."/>
            <person name="Zhang Y."/>
        </authorList>
    </citation>
    <scope>NUCLEOTIDE SEQUENCE [LARGE SCALE GENOMIC DNA]</scope>
    <source>
        <strain evidence="2">cv. Yunnan</strain>
        <tissue evidence="1">Leaves</tissue>
    </source>
</reference>